<evidence type="ECO:0008006" key="3">
    <source>
        <dbReference type="Google" id="ProtNLM"/>
    </source>
</evidence>
<proteinExistence type="predicted"/>
<accession>A0A0F9U519</accession>
<organism evidence="2">
    <name type="scientific">marine sediment metagenome</name>
    <dbReference type="NCBI Taxonomy" id="412755"/>
    <lineage>
        <taxon>unclassified sequences</taxon>
        <taxon>metagenomes</taxon>
        <taxon>ecological metagenomes</taxon>
    </lineage>
</organism>
<keyword evidence="1" id="KW-1133">Transmembrane helix</keyword>
<protein>
    <recommendedName>
        <fullName evidence="3">Cell division protein ZipA</fullName>
    </recommendedName>
</protein>
<keyword evidence="1" id="KW-0812">Transmembrane</keyword>
<reference evidence="2" key="1">
    <citation type="journal article" date="2015" name="Nature">
        <title>Complex archaea that bridge the gap between prokaryotes and eukaryotes.</title>
        <authorList>
            <person name="Spang A."/>
            <person name="Saw J.H."/>
            <person name="Jorgensen S.L."/>
            <person name="Zaremba-Niedzwiedzka K."/>
            <person name="Martijn J."/>
            <person name="Lind A.E."/>
            <person name="van Eijk R."/>
            <person name="Schleper C."/>
            <person name="Guy L."/>
            <person name="Ettema T.J."/>
        </authorList>
    </citation>
    <scope>NUCLEOTIDE SEQUENCE</scope>
</reference>
<dbReference type="EMBL" id="LAZR01000144">
    <property type="protein sequence ID" value="KKN86729.1"/>
    <property type="molecule type" value="Genomic_DNA"/>
</dbReference>
<sequence>MDTHTLVLIVAICALWLSLTFGCIATYLLLTRRTWQLAQDGDHSLQQPPAPTLEAPTLLNKEHASWEVQVLFESPSPALNKRLSLMLASLKAVYEPSTKTFKVADDSSRTPIQIENVSAAGQLPSLTENSAVFPPIKGVSIKITKSNPMLAPSKLQLAKLASLSKKLARLGGTVVDAEQQPITKAGFKAMIAGNAKV</sequence>
<name>A0A0F9U519_9ZZZZ</name>
<evidence type="ECO:0000256" key="1">
    <source>
        <dbReference type="SAM" id="Phobius"/>
    </source>
</evidence>
<keyword evidence="1" id="KW-0472">Membrane</keyword>
<gene>
    <name evidence="2" type="ORF">LCGC14_0265240</name>
</gene>
<comment type="caution">
    <text evidence="2">The sequence shown here is derived from an EMBL/GenBank/DDBJ whole genome shotgun (WGS) entry which is preliminary data.</text>
</comment>
<dbReference type="AlphaFoldDB" id="A0A0F9U519"/>
<evidence type="ECO:0000313" key="2">
    <source>
        <dbReference type="EMBL" id="KKN86729.1"/>
    </source>
</evidence>
<feature type="transmembrane region" description="Helical" evidence="1">
    <location>
        <begin position="6"/>
        <end position="30"/>
    </location>
</feature>